<dbReference type="EMBL" id="VFOX01000001">
    <property type="protein sequence ID" value="TQL84710.1"/>
    <property type="molecule type" value="Genomic_DNA"/>
</dbReference>
<evidence type="ECO:0000313" key="1">
    <source>
        <dbReference type="EMBL" id="TQL84710.1"/>
    </source>
</evidence>
<dbReference type="AlphaFoldDB" id="A0A543BIM2"/>
<dbReference type="InterPro" id="IPR011989">
    <property type="entry name" value="ARM-like"/>
</dbReference>
<dbReference type="Proteomes" id="UP000317209">
    <property type="component" value="Unassembled WGS sequence"/>
</dbReference>
<sequence>MSTSQALHAELHALAPEQWPEFLTARSGLPGPRANLTLVDAVARIADRSAIDALLRDGGEYPMMCAAAAIARQATTPTSAAQARTLATDERWRVREGVVIGLQLLGDESPDVLIGIVHAWADDPDLYVQRVAAAAICEPRLLRSGTAAGSAIDVCRRTTRHLIALPRERRAEPAARNLRQALGYCWSIAVAADPERGLAAFRELSTDDPDVAWIVKENLRKKRLSSII</sequence>
<organism evidence="1 2">
    <name type="scientific">Microbacterium saperdae</name>
    <dbReference type="NCBI Taxonomy" id="69368"/>
    <lineage>
        <taxon>Bacteria</taxon>
        <taxon>Bacillati</taxon>
        <taxon>Actinomycetota</taxon>
        <taxon>Actinomycetes</taxon>
        <taxon>Micrococcales</taxon>
        <taxon>Microbacteriaceae</taxon>
        <taxon>Microbacterium</taxon>
    </lineage>
</organism>
<evidence type="ECO:0008006" key="3">
    <source>
        <dbReference type="Google" id="ProtNLM"/>
    </source>
</evidence>
<dbReference type="RefSeq" id="WP_141870743.1">
    <property type="nucleotide sequence ID" value="NZ_VFOX01000001.1"/>
</dbReference>
<dbReference type="Gene3D" id="1.25.10.10">
    <property type="entry name" value="Leucine-rich Repeat Variant"/>
    <property type="match status" value="1"/>
</dbReference>
<dbReference type="InterPro" id="IPR016024">
    <property type="entry name" value="ARM-type_fold"/>
</dbReference>
<keyword evidence="2" id="KW-1185">Reference proteome</keyword>
<name>A0A543BIM2_9MICO</name>
<dbReference type="SUPFAM" id="SSF48371">
    <property type="entry name" value="ARM repeat"/>
    <property type="match status" value="1"/>
</dbReference>
<protein>
    <recommendedName>
        <fullName evidence="3">HEAT repeat protein</fullName>
    </recommendedName>
</protein>
<gene>
    <name evidence="1" type="ORF">FB560_0302</name>
</gene>
<comment type="caution">
    <text evidence="1">The sequence shown here is derived from an EMBL/GenBank/DDBJ whole genome shotgun (WGS) entry which is preliminary data.</text>
</comment>
<accession>A0A543BIM2</accession>
<reference evidence="1 2" key="1">
    <citation type="submission" date="2019-06" db="EMBL/GenBank/DDBJ databases">
        <title>Sequencing the genomes of 1000 actinobacteria strains.</title>
        <authorList>
            <person name="Klenk H.-P."/>
        </authorList>
    </citation>
    <scope>NUCLEOTIDE SEQUENCE [LARGE SCALE GENOMIC DNA]</scope>
    <source>
        <strain evidence="1 2">DSM 20169</strain>
    </source>
</reference>
<proteinExistence type="predicted"/>
<dbReference type="OrthoDB" id="154709at2"/>
<evidence type="ECO:0000313" key="2">
    <source>
        <dbReference type="Proteomes" id="UP000317209"/>
    </source>
</evidence>